<dbReference type="Pfam" id="PF00135">
    <property type="entry name" value="COesterase"/>
    <property type="match status" value="1"/>
</dbReference>
<comment type="subcellular location">
    <subcellularLocation>
        <location evidence="1">Secreted</location>
    </subcellularLocation>
</comment>
<sequence length="614" mass="67254">MAAGRVRQGVFPPASRSLGVSQSLSLSKQDNKMRLVSVFLCVAVGVCGLKLEQRAPTLEELAPQLEERAIDLEERSLTVRIPFLDGSLTGRSLLGIETFSGIPYADAPVGPLRLRPPQRLSGKIGDRRVLGPAPACPQMFLSHNEGEPLGGLLSNVLKLPFLRPFGGQEDCLTVTVQRPVGTKAGDKLPVLFWIYGGAFQLGATNTYDAVNLLRTGVDHGMPFVFVAVNYRVNAFGFLGGAEVLRDGSANLGLLDQRMGLEWVADNIEAFGGDAERVTIWGESAGAMSVFNQMVLYGGNATYRGRPLFRGAIMNSGGLVPTGPVDSSKAQDVFNSVARHAGCEAAADVLVCLRGVPYDRFLDAAISLHGILSYNAMALPYLPRPDGVVLPASPDVLLQSGRYHAVPTIVGSQEDEGTLFSLLMGPLHGTQQIVDRLTRDFFSFNMTKDAMTEFVDLYKPYIWEGSPFRTGVFNELYWGYKRVAAILGDVVLILTRRLGLSMALKLKGHVAAWSYLASYGHKIPFLGTFHASDVLRLFYDVVPDHATASCRTYYLNFLYNLDPNVGVGGYRHWPQWADRQELMWFKTPDGNEILRDDFRSAASDWMEEHLGALLV</sequence>
<accession>A0A2C5ZIV8</accession>
<feature type="domain" description="Carboxylesterase type B" evidence="9">
    <location>
        <begin position="79"/>
        <end position="576"/>
    </location>
</feature>
<keyword evidence="6" id="KW-0443">Lipid metabolism</keyword>
<reference evidence="10 11" key="1">
    <citation type="submission" date="2017-06" db="EMBL/GenBank/DDBJ databases">
        <title>Ant-infecting Ophiocordyceps genomes reveal a high diversity of potential behavioral manipulation genes and a possible major role for enterotoxins.</title>
        <authorList>
            <person name="De Bekker C."/>
            <person name="Evans H.C."/>
            <person name="Brachmann A."/>
            <person name="Hughes D.P."/>
        </authorList>
    </citation>
    <scope>NUCLEOTIDE SEQUENCE [LARGE SCALE GENOMIC DNA]</scope>
    <source>
        <strain evidence="10 11">Map16</strain>
    </source>
</reference>
<dbReference type="GO" id="GO:0016787">
    <property type="term" value="F:hydrolase activity"/>
    <property type="evidence" value="ECO:0007669"/>
    <property type="project" value="UniProtKB-KW"/>
</dbReference>
<dbReference type="OrthoDB" id="408631at2759"/>
<keyword evidence="11" id="KW-1185">Reference proteome</keyword>
<evidence type="ECO:0000256" key="6">
    <source>
        <dbReference type="ARBA" id="ARBA00023098"/>
    </source>
</evidence>
<keyword evidence="5 8" id="KW-0378">Hydrolase</keyword>
<dbReference type="AlphaFoldDB" id="A0A2C5ZIV8"/>
<protein>
    <recommendedName>
        <fullName evidence="8">Carboxylic ester hydrolase</fullName>
        <ecNumber evidence="8">3.1.1.-</ecNumber>
    </recommendedName>
</protein>
<evidence type="ECO:0000313" key="10">
    <source>
        <dbReference type="EMBL" id="PHH79151.1"/>
    </source>
</evidence>
<proteinExistence type="inferred from homology"/>
<comment type="caution">
    <text evidence="10">The sequence shown here is derived from an EMBL/GenBank/DDBJ whole genome shotgun (WGS) entry which is preliminary data.</text>
</comment>
<evidence type="ECO:0000256" key="1">
    <source>
        <dbReference type="ARBA" id="ARBA00004613"/>
    </source>
</evidence>
<name>A0A2C5ZIV8_9HYPO</name>
<dbReference type="SUPFAM" id="SSF53474">
    <property type="entry name" value="alpha/beta-Hydrolases"/>
    <property type="match status" value="1"/>
</dbReference>
<dbReference type="PANTHER" id="PTHR11559">
    <property type="entry name" value="CARBOXYLESTERASE"/>
    <property type="match status" value="1"/>
</dbReference>
<dbReference type="PROSITE" id="PS00122">
    <property type="entry name" value="CARBOXYLESTERASE_B_1"/>
    <property type="match status" value="1"/>
</dbReference>
<evidence type="ECO:0000256" key="3">
    <source>
        <dbReference type="ARBA" id="ARBA00022525"/>
    </source>
</evidence>
<dbReference type="InterPro" id="IPR019826">
    <property type="entry name" value="Carboxylesterase_B_AS"/>
</dbReference>
<evidence type="ECO:0000256" key="8">
    <source>
        <dbReference type="RuleBase" id="RU361235"/>
    </source>
</evidence>
<dbReference type="EC" id="3.1.1.-" evidence="8"/>
<dbReference type="STRING" id="2004952.A0A2C5ZIV8"/>
<dbReference type="InterPro" id="IPR050309">
    <property type="entry name" value="Type-B_Carboxylest/Lipase"/>
</dbReference>
<comment type="similarity">
    <text evidence="2 8">Belongs to the type-B carboxylesterase/lipase family.</text>
</comment>
<gene>
    <name evidence="10" type="ORF">CDD80_5518</name>
</gene>
<keyword evidence="4" id="KW-0732">Signal</keyword>
<dbReference type="EMBL" id="NJES01000055">
    <property type="protein sequence ID" value="PHH79151.1"/>
    <property type="molecule type" value="Genomic_DNA"/>
</dbReference>
<dbReference type="FunFam" id="3.40.50.1820:FF:000213">
    <property type="entry name" value="Carboxylic ester hydrolase"/>
    <property type="match status" value="1"/>
</dbReference>
<evidence type="ECO:0000256" key="5">
    <source>
        <dbReference type="ARBA" id="ARBA00022801"/>
    </source>
</evidence>
<organism evidence="10 11">
    <name type="scientific">Ophiocordyceps camponoti-rufipedis</name>
    <dbReference type="NCBI Taxonomy" id="2004952"/>
    <lineage>
        <taxon>Eukaryota</taxon>
        <taxon>Fungi</taxon>
        <taxon>Dikarya</taxon>
        <taxon>Ascomycota</taxon>
        <taxon>Pezizomycotina</taxon>
        <taxon>Sordariomycetes</taxon>
        <taxon>Hypocreomycetidae</taxon>
        <taxon>Hypocreales</taxon>
        <taxon>Ophiocordycipitaceae</taxon>
        <taxon>Ophiocordyceps</taxon>
    </lineage>
</organism>
<dbReference type="GO" id="GO:0005576">
    <property type="term" value="C:extracellular region"/>
    <property type="evidence" value="ECO:0007669"/>
    <property type="project" value="UniProtKB-SubCell"/>
</dbReference>
<dbReference type="InterPro" id="IPR029058">
    <property type="entry name" value="AB_hydrolase_fold"/>
</dbReference>
<keyword evidence="3" id="KW-0964">Secreted</keyword>
<dbReference type="Proteomes" id="UP000226431">
    <property type="component" value="Unassembled WGS sequence"/>
</dbReference>
<evidence type="ECO:0000259" key="9">
    <source>
        <dbReference type="Pfam" id="PF00135"/>
    </source>
</evidence>
<evidence type="ECO:0000313" key="11">
    <source>
        <dbReference type="Proteomes" id="UP000226431"/>
    </source>
</evidence>
<evidence type="ECO:0000256" key="2">
    <source>
        <dbReference type="ARBA" id="ARBA00005964"/>
    </source>
</evidence>
<evidence type="ECO:0000256" key="7">
    <source>
        <dbReference type="ARBA" id="ARBA00023180"/>
    </source>
</evidence>
<dbReference type="GO" id="GO:0006629">
    <property type="term" value="P:lipid metabolic process"/>
    <property type="evidence" value="ECO:0007669"/>
    <property type="project" value="UniProtKB-KW"/>
</dbReference>
<evidence type="ECO:0000256" key="4">
    <source>
        <dbReference type="ARBA" id="ARBA00022729"/>
    </source>
</evidence>
<dbReference type="Gene3D" id="3.40.50.1820">
    <property type="entry name" value="alpha/beta hydrolase"/>
    <property type="match status" value="1"/>
</dbReference>
<dbReference type="InterPro" id="IPR002018">
    <property type="entry name" value="CarbesteraseB"/>
</dbReference>
<keyword evidence="7" id="KW-0325">Glycoprotein</keyword>